<evidence type="ECO:0000256" key="3">
    <source>
        <dbReference type="ARBA" id="ARBA00022692"/>
    </source>
</evidence>
<dbReference type="GO" id="GO:0055085">
    <property type="term" value="P:transmembrane transport"/>
    <property type="evidence" value="ECO:0007669"/>
    <property type="project" value="UniProtKB-UniRule"/>
</dbReference>
<dbReference type="AlphaFoldDB" id="A0A174IN33"/>
<accession>A0A174IN33</accession>
<keyword evidence="3 6" id="KW-0812">Transmembrane</keyword>
<dbReference type="GO" id="GO:0005886">
    <property type="term" value="C:plasma membrane"/>
    <property type="evidence" value="ECO:0007669"/>
    <property type="project" value="UniProtKB-SubCell"/>
</dbReference>
<feature type="transmembrane region" description="Helical" evidence="6">
    <location>
        <begin position="528"/>
        <end position="555"/>
    </location>
</feature>
<evidence type="ECO:0000256" key="4">
    <source>
        <dbReference type="ARBA" id="ARBA00022989"/>
    </source>
</evidence>
<feature type="transmembrane region" description="Helical" evidence="6">
    <location>
        <begin position="281"/>
        <end position="306"/>
    </location>
</feature>
<dbReference type="Proteomes" id="UP000095544">
    <property type="component" value="Unassembled WGS sequence"/>
</dbReference>
<feature type="transmembrane region" description="Helical" evidence="6">
    <location>
        <begin position="228"/>
        <end position="251"/>
    </location>
</feature>
<keyword evidence="5 6" id="KW-0472">Membrane</keyword>
<dbReference type="InterPro" id="IPR027022">
    <property type="entry name" value="ABC_permease_BceB-typ"/>
</dbReference>
<feature type="domain" description="ABC3 transporter permease C-terminal" evidence="7">
    <location>
        <begin position="62"/>
        <end position="180"/>
    </location>
</feature>
<dbReference type="RefSeq" id="WP_055154569.1">
    <property type="nucleotide sequence ID" value="NZ_CYZU01000041.1"/>
</dbReference>
<dbReference type="PIRSF" id="PIRSF018968">
    <property type="entry name" value="ABC_permease_BceB"/>
    <property type="match status" value="1"/>
</dbReference>
<dbReference type="EMBL" id="CYZU01000041">
    <property type="protein sequence ID" value="CUO88704.1"/>
    <property type="molecule type" value="Genomic_DNA"/>
</dbReference>
<comment type="subcellular location">
    <subcellularLocation>
        <location evidence="1 6">Cell membrane</location>
        <topology evidence="1 6">Multi-pass membrane protein</topology>
    </subcellularLocation>
</comment>
<feature type="transmembrane region" description="Helical" evidence="6">
    <location>
        <begin position="59"/>
        <end position="80"/>
    </location>
</feature>
<feature type="transmembrane region" description="Helical" evidence="6">
    <location>
        <begin position="198"/>
        <end position="216"/>
    </location>
</feature>
<feature type="transmembrane region" description="Helical" evidence="6">
    <location>
        <begin position="109"/>
        <end position="131"/>
    </location>
</feature>
<organism evidence="8 9">
    <name type="scientific">Faecalicatena contorta</name>
    <dbReference type="NCBI Taxonomy" id="39482"/>
    <lineage>
        <taxon>Bacteria</taxon>
        <taxon>Bacillati</taxon>
        <taxon>Bacillota</taxon>
        <taxon>Clostridia</taxon>
        <taxon>Lachnospirales</taxon>
        <taxon>Lachnospiraceae</taxon>
        <taxon>Faecalicatena</taxon>
    </lineage>
</organism>
<sequence length="657" mass="74253">MFYPKLALTNLKKNGKTYIPYLLTCVLTVMMFYVMNAISRNTGLDQMQGADTLRLVLRWAVTITGIFSVVFLFYTNSFLVKQRKKEFGLYQVLGMDKGNLTKMMAWESILTTLISILLGLVLGVLLGKLMFLILLKMIHFEVPLKFAVEPAAMIGTIVLFLITFAITFIFNLFQVQKANPIELLHGGSQGEKEPKTKWLFALIGAVNLGIGYYIAQTTDSPLAAIGKFFTAVILVIIGTYCLFTAGSIAVLKILKKNKKFYYQSRHFTAVSGMIYRMKQNAVGLANICILSTIVLVMISVSVSLYAGMENLLATRFPTDMDVMVFDASQENRDKTDHIIEEETKKAGVKIEDRKSYSSGSFTVIYDEINSTVLLEEKPDKSYTTEDFRWLEIIPLSDYNRLEGTNETLERDEVLIHMSGGEWKSDVLQIEDVSYKVKKAVSLKEEAENEVSGAVEGMVVVMSDIQQIADLKQQYGYEGADTIIYSDSFNMSGKEEDKNTAAKAIEQRLAKEVAESRIEYREAYRGEFYVMYGGFLFLGVFVGALFLMATVLIIYYKQISEGYDDRGRYQIMQKVGMSKKEVRRSIKTQVLMVFFLPLIAAIIHVAFAFKTVTKLLAVMNLTNVHLFFLCTVGTVLIFAVFYAAIFLITSKQYYRIVQ</sequence>
<gene>
    <name evidence="8" type="ORF">ERS852491_03615</name>
</gene>
<proteinExistence type="inferred from homology"/>
<evidence type="ECO:0000256" key="6">
    <source>
        <dbReference type="PIRNR" id="PIRNR018968"/>
    </source>
</evidence>
<name>A0A174IN33_9FIRM</name>
<evidence type="ECO:0000259" key="7">
    <source>
        <dbReference type="Pfam" id="PF02687"/>
    </source>
</evidence>
<dbReference type="PANTHER" id="PTHR46795">
    <property type="entry name" value="ABC TRANSPORTER PERMEASE-RELATED-RELATED"/>
    <property type="match status" value="1"/>
</dbReference>
<feature type="transmembrane region" description="Helical" evidence="6">
    <location>
        <begin position="623"/>
        <end position="647"/>
    </location>
</feature>
<evidence type="ECO:0000256" key="5">
    <source>
        <dbReference type="ARBA" id="ARBA00023136"/>
    </source>
</evidence>
<keyword evidence="2 6" id="KW-1003">Cell membrane</keyword>
<dbReference type="PANTHER" id="PTHR46795:SF3">
    <property type="entry name" value="ABC TRANSPORTER PERMEASE"/>
    <property type="match status" value="1"/>
</dbReference>
<evidence type="ECO:0000313" key="8">
    <source>
        <dbReference type="EMBL" id="CUO88704.1"/>
    </source>
</evidence>
<comment type="similarity">
    <text evidence="6">Belongs to the ABC-4 integral membrane protein family.</text>
</comment>
<keyword evidence="4 6" id="KW-1133">Transmembrane helix</keyword>
<evidence type="ECO:0000256" key="2">
    <source>
        <dbReference type="ARBA" id="ARBA00022475"/>
    </source>
</evidence>
<feature type="domain" description="ABC3 transporter permease C-terminal" evidence="7">
    <location>
        <begin position="540"/>
        <end position="649"/>
    </location>
</feature>
<dbReference type="Pfam" id="PF02687">
    <property type="entry name" value="FtsX"/>
    <property type="match status" value="2"/>
</dbReference>
<dbReference type="InterPro" id="IPR003838">
    <property type="entry name" value="ABC3_permease_C"/>
</dbReference>
<evidence type="ECO:0000256" key="1">
    <source>
        <dbReference type="ARBA" id="ARBA00004651"/>
    </source>
</evidence>
<evidence type="ECO:0000313" key="9">
    <source>
        <dbReference type="Proteomes" id="UP000095544"/>
    </source>
</evidence>
<dbReference type="STRING" id="39482.ERS852491_03615"/>
<dbReference type="InterPro" id="IPR052536">
    <property type="entry name" value="ABC-4_Integral_Memb_Prot"/>
</dbReference>
<dbReference type="OrthoDB" id="9781780at2"/>
<protein>
    <submittedName>
        <fullName evidence="8">Acidobacterial duplicated orphan permease</fullName>
    </submittedName>
</protein>
<feature type="transmembrane region" description="Helical" evidence="6">
    <location>
        <begin position="151"/>
        <end position="173"/>
    </location>
</feature>
<feature type="transmembrane region" description="Helical" evidence="6">
    <location>
        <begin position="589"/>
        <end position="611"/>
    </location>
</feature>
<feature type="transmembrane region" description="Helical" evidence="6">
    <location>
        <begin position="21"/>
        <end position="39"/>
    </location>
</feature>
<keyword evidence="6" id="KW-0813">Transport</keyword>
<reference evidence="8 9" key="1">
    <citation type="submission" date="2015-09" db="EMBL/GenBank/DDBJ databases">
        <authorList>
            <consortium name="Pathogen Informatics"/>
        </authorList>
    </citation>
    <scope>NUCLEOTIDE SEQUENCE [LARGE SCALE GENOMIC DNA]</scope>
    <source>
        <strain evidence="8 9">2789STDY5834876</strain>
    </source>
</reference>